<dbReference type="EMBL" id="CP055153">
    <property type="protein sequence ID" value="QMU28866.1"/>
    <property type="molecule type" value="Genomic_DNA"/>
</dbReference>
<dbReference type="AlphaFoldDB" id="A0A7L7L7R3"/>
<dbReference type="Proteomes" id="UP000514509">
    <property type="component" value="Chromosome"/>
</dbReference>
<evidence type="ECO:0008006" key="4">
    <source>
        <dbReference type="Google" id="ProtNLM"/>
    </source>
</evidence>
<evidence type="ECO:0000313" key="3">
    <source>
        <dbReference type="Proteomes" id="UP000514509"/>
    </source>
</evidence>
<feature type="region of interest" description="Disordered" evidence="1">
    <location>
        <begin position="90"/>
        <end position="135"/>
    </location>
</feature>
<sequence>MNLRSMPEEEELDNMFRQAADSFQPDFDPEAWRDMEKKLDAADTPKSTFANWTKRSLLVLLLLMAGWLVYRYTQPEKEISKTEQITIQAEKPGLPLRNNSEKEEKQGKNIEKPEVVSSTDKKDVSNSLPNFKDKTNDIAQLPSHVNRAVTEQKVGICSRRLRVAANQAKKGGEMLSTSIQKEAGIKDTNNSLITESTVTSAVNNEIKVDTTLTAKLLNNNQNAAADSTEKIDQKTNIALDHKPLLDSAQLQTLADSALKKTRTRFLGRLGLTLALGPDFSTVGFVKPEKASTNIGVLLSYKVSNRWAILTGMVRARKVYGAKPEDYHPGPNYWPAGQHLPDDINAVCKVIDIPLNVRYSFLTLPTHVAYVQTGLSSYIMLHEDYRYDYSNYGNPYSKHWIVDNKNRHFFQVLNVSAGYNRQISPVISVGAEPFVKIPLAGIGAGKVNLTSMGIFFNVGYSFR</sequence>
<gene>
    <name evidence="2" type="ORF">HUW48_12825</name>
</gene>
<accession>A0A7L7L7R3</accession>
<protein>
    <recommendedName>
        <fullName evidence="4">Outer membrane beta-barrel protein</fullName>
    </recommendedName>
</protein>
<evidence type="ECO:0000313" key="2">
    <source>
        <dbReference type="EMBL" id="QMU28866.1"/>
    </source>
</evidence>
<reference evidence="2 3" key="2">
    <citation type="submission" date="2020-08" db="EMBL/GenBank/DDBJ databases">
        <title>Adhaeribacter dokdonensis sp. nov., isolated from the rhizosphere of Elymus tsukushiensis, a plant native to the Dokdo Islands, Republic of Korea.</title>
        <authorList>
            <person name="Ghim S.Y."/>
        </authorList>
    </citation>
    <scope>NUCLEOTIDE SEQUENCE [LARGE SCALE GENOMIC DNA]</scope>
    <source>
        <strain evidence="2 3">KUDC8001</strain>
    </source>
</reference>
<organism evidence="2 3">
    <name type="scientific">Adhaeribacter radiodurans</name>
    <dbReference type="NCBI Taxonomy" id="2745197"/>
    <lineage>
        <taxon>Bacteria</taxon>
        <taxon>Pseudomonadati</taxon>
        <taxon>Bacteroidota</taxon>
        <taxon>Cytophagia</taxon>
        <taxon>Cytophagales</taxon>
        <taxon>Hymenobacteraceae</taxon>
        <taxon>Adhaeribacter</taxon>
    </lineage>
</organism>
<evidence type="ECO:0000256" key="1">
    <source>
        <dbReference type="SAM" id="MobiDB-lite"/>
    </source>
</evidence>
<reference evidence="2 3" key="1">
    <citation type="submission" date="2020-06" db="EMBL/GenBank/DDBJ databases">
        <authorList>
            <person name="Hwang Y.J."/>
        </authorList>
    </citation>
    <scope>NUCLEOTIDE SEQUENCE [LARGE SCALE GENOMIC DNA]</scope>
    <source>
        <strain evidence="2 3">KUDC8001</strain>
    </source>
</reference>
<dbReference type="RefSeq" id="WP_182416048.1">
    <property type="nucleotide sequence ID" value="NZ_CP055153.1"/>
</dbReference>
<keyword evidence="3" id="KW-1185">Reference proteome</keyword>
<name>A0A7L7L7R3_9BACT</name>
<dbReference type="KEGG" id="add:HUW48_12825"/>
<feature type="compositionally biased region" description="Basic and acidic residues" evidence="1">
    <location>
        <begin position="99"/>
        <end position="124"/>
    </location>
</feature>
<proteinExistence type="predicted"/>